<dbReference type="GO" id="GO:0008934">
    <property type="term" value="F:inositol monophosphate 1-phosphatase activity"/>
    <property type="evidence" value="ECO:0007669"/>
    <property type="project" value="InterPro"/>
</dbReference>
<dbReference type="SMR" id="A0A0M4EAC5"/>
<feature type="binding site" evidence="9">
    <location>
        <position position="84"/>
    </location>
    <ligand>
        <name>Mg(2+)</name>
        <dbReference type="ChEBI" id="CHEBI:18420"/>
        <label>1</label>
        <note>catalytic</note>
    </ligand>
</feature>
<dbReference type="InterPro" id="IPR020583">
    <property type="entry name" value="Inositol_monoP_metal-BS"/>
</dbReference>
<dbReference type="OrthoDB" id="7883029at2759"/>
<reference evidence="11 12" key="1">
    <citation type="submission" date="2015-08" db="EMBL/GenBank/DDBJ databases">
        <title>Ancestral chromatin configuration constrains chromatin evolution on differentiating sex chromosomes in Drosophila.</title>
        <authorList>
            <person name="Zhou Q."/>
            <person name="Bachtrog D."/>
        </authorList>
    </citation>
    <scope>NUCLEOTIDE SEQUENCE [LARGE SCALE GENOMIC DNA]</scope>
    <source>
        <tissue evidence="11">Whole larvae</tissue>
    </source>
</reference>
<feature type="binding site" evidence="9">
    <location>
        <position position="386"/>
    </location>
    <ligand>
        <name>Mg(2+)</name>
        <dbReference type="ChEBI" id="CHEBI:18420"/>
        <label>1</label>
        <note>catalytic</note>
    </ligand>
</feature>
<dbReference type="GO" id="GO:0046872">
    <property type="term" value="F:metal ion binding"/>
    <property type="evidence" value="ECO:0007669"/>
    <property type="project" value="UniProtKB-KW"/>
</dbReference>
<comment type="pathway">
    <text evidence="3">Polyol metabolism; myo-inositol biosynthesis; myo-inositol from D-glucose 6-phosphate: step 2/2.</text>
</comment>
<dbReference type="CDD" id="cd01639">
    <property type="entry name" value="IMPase"/>
    <property type="match status" value="3"/>
</dbReference>
<accession>A0A0M4EAC5</accession>
<keyword evidence="7" id="KW-0378">Hydrolase</keyword>
<dbReference type="PRINTS" id="PR00377">
    <property type="entry name" value="IMPHPHTASES"/>
</dbReference>
<dbReference type="Gene3D" id="3.30.540.10">
    <property type="entry name" value="Fructose-1,6-Bisphosphatase, subunit A, domain 1"/>
    <property type="match status" value="3"/>
</dbReference>
<feature type="binding site" evidence="9">
    <location>
        <position position="389"/>
    </location>
    <ligand>
        <name>Mg(2+)</name>
        <dbReference type="ChEBI" id="CHEBI:18420"/>
        <label>1</label>
        <note>catalytic</note>
    </ligand>
</feature>
<dbReference type="OMA" id="ICASTKE"/>
<dbReference type="EC" id="3.1.3.25" evidence="5"/>
<dbReference type="PANTHER" id="PTHR20854:SF4">
    <property type="entry name" value="INOSITOL-1-MONOPHOSPHATASE-RELATED"/>
    <property type="match status" value="1"/>
</dbReference>
<dbReference type="GO" id="GO:0007165">
    <property type="term" value="P:signal transduction"/>
    <property type="evidence" value="ECO:0007669"/>
    <property type="project" value="TreeGrafter"/>
</dbReference>
<dbReference type="GO" id="GO:0006021">
    <property type="term" value="P:inositol biosynthetic process"/>
    <property type="evidence" value="ECO:0007669"/>
    <property type="project" value="UniProtKB-UniPathway"/>
</dbReference>
<dbReference type="Proteomes" id="UP000494163">
    <property type="component" value="Chromosome 3L"/>
</dbReference>
<dbReference type="GO" id="GO:0046854">
    <property type="term" value="P:phosphatidylinositol phosphate biosynthetic process"/>
    <property type="evidence" value="ECO:0007669"/>
    <property type="project" value="InterPro"/>
</dbReference>
<dbReference type="Pfam" id="PF00459">
    <property type="entry name" value="Inositol_P"/>
    <property type="match status" value="3"/>
</dbReference>
<evidence type="ECO:0000313" key="12">
    <source>
        <dbReference type="Proteomes" id="UP000494163"/>
    </source>
</evidence>
<dbReference type="PROSITE" id="PS00629">
    <property type="entry name" value="IMP_1"/>
    <property type="match status" value="3"/>
</dbReference>
<comment type="similarity">
    <text evidence="4">Belongs to the inositol monophosphatase superfamily.</text>
</comment>
<evidence type="ECO:0000256" key="2">
    <source>
        <dbReference type="ARBA" id="ARBA00001946"/>
    </source>
</evidence>
<evidence type="ECO:0000256" key="8">
    <source>
        <dbReference type="ARBA" id="ARBA00022842"/>
    </source>
</evidence>
<keyword evidence="12" id="KW-1185">Reference proteome</keyword>
<dbReference type="UniPathway" id="UPA00823">
    <property type="reaction ID" value="UER00788"/>
</dbReference>
<name>A0A0M4EAC5_DROBS</name>
<dbReference type="FunFam" id="3.40.190.80:FF:000002">
    <property type="entry name" value="Inositol-1-monophosphatase"/>
    <property type="match status" value="2"/>
</dbReference>
<evidence type="ECO:0000256" key="9">
    <source>
        <dbReference type="PIRSR" id="PIRSR600760-2"/>
    </source>
</evidence>
<dbReference type="InterPro" id="IPR020550">
    <property type="entry name" value="Inositol_monophosphatase_CS"/>
</dbReference>
<feature type="binding site" evidence="9">
    <location>
        <position position="388"/>
    </location>
    <ligand>
        <name>Mg(2+)</name>
        <dbReference type="ChEBI" id="CHEBI:18420"/>
        <label>1</label>
        <note>catalytic</note>
    </ligand>
</feature>
<dbReference type="InterPro" id="IPR000760">
    <property type="entry name" value="Inositol_monophosphatase-like"/>
</dbReference>
<dbReference type="PROSITE" id="PS00630">
    <property type="entry name" value="IMP_2"/>
    <property type="match status" value="3"/>
</dbReference>
<evidence type="ECO:0000256" key="7">
    <source>
        <dbReference type="ARBA" id="ARBA00022801"/>
    </source>
</evidence>
<keyword evidence="8 9" id="KW-0460">Magnesium</keyword>
<keyword evidence="6 9" id="KW-0479">Metal-binding</keyword>
<protein>
    <recommendedName>
        <fullName evidence="5">inositol-phosphate phosphatase</fullName>
        <ecNumber evidence="5">3.1.3.25</ecNumber>
    </recommendedName>
</protein>
<dbReference type="Gene3D" id="3.40.190.80">
    <property type="match status" value="3"/>
</dbReference>
<comment type="catalytic activity">
    <reaction evidence="1">
        <text>a myo-inositol phosphate + H2O = myo-inositol + phosphate</text>
        <dbReference type="Rhea" id="RHEA:24056"/>
        <dbReference type="ChEBI" id="CHEBI:15377"/>
        <dbReference type="ChEBI" id="CHEBI:17268"/>
        <dbReference type="ChEBI" id="CHEBI:43474"/>
        <dbReference type="ChEBI" id="CHEBI:84139"/>
        <dbReference type="EC" id="3.1.3.25"/>
    </reaction>
</comment>
<evidence type="ECO:0000256" key="10">
    <source>
        <dbReference type="SAM" id="MobiDB-lite"/>
    </source>
</evidence>
<dbReference type="SUPFAM" id="SSF56655">
    <property type="entry name" value="Carbohydrate phosphatase"/>
    <property type="match status" value="3"/>
</dbReference>
<evidence type="ECO:0000256" key="5">
    <source>
        <dbReference type="ARBA" id="ARBA00013106"/>
    </source>
</evidence>
<dbReference type="AlphaFoldDB" id="A0A0M4EAC5"/>
<evidence type="ECO:0000313" key="11">
    <source>
        <dbReference type="EMBL" id="ALC44191.1"/>
    </source>
</evidence>
<feature type="compositionally biased region" description="Polar residues" evidence="10">
    <location>
        <begin position="277"/>
        <end position="293"/>
    </location>
</feature>
<dbReference type="PRINTS" id="PR00378">
    <property type="entry name" value="LIIMPHPHTASE"/>
</dbReference>
<comment type="cofactor">
    <cofactor evidence="2 9">
        <name>Mg(2+)</name>
        <dbReference type="ChEBI" id="CHEBI:18420"/>
    </cofactor>
</comment>
<organism evidence="11 12">
    <name type="scientific">Drosophila busckii</name>
    <name type="common">Fruit fly</name>
    <dbReference type="NCBI Taxonomy" id="30019"/>
    <lineage>
        <taxon>Eukaryota</taxon>
        <taxon>Metazoa</taxon>
        <taxon>Ecdysozoa</taxon>
        <taxon>Arthropoda</taxon>
        <taxon>Hexapoda</taxon>
        <taxon>Insecta</taxon>
        <taxon>Pterygota</taxon>
        <taxon>Neoptera</taxon>
        <taxon>Endopterygota</taxon>
        <taxon>Diptera</taxon>
        <taxon>Brachycera</taxon>
        <taxon>Muscomorpha</taxon>
        <taxon>Ephydroidea</taxon>
        <taxon>Drosophilidae</taxon>
        <taxon>Drosophila</taxon>
    </lineage>
</organism>
<dbReference type="InterPro" id="IPR020552">
    <property type="entry name" value="Inositol_monoPase_Li-sen"/>
</dbReference>
<feature type="binding site" evidence="9">
    <location>
        <position position="513"/>
    </location>
    <ligand>
        <name>Mg(2+)</name>
        <dbReference type="ChEBI" id="CHEBI:18420"/>
        <label>1</label>
        <note>catalytic</note>
    </ligand>
</feature>
<evidence type="ECO:0000256" key="4">
    <source>
        <dbReference type="ARBA" id="ARBA00009759"/>
    </source>
</evidence>
<dbReference type="PANTHER" id="PTHR20854">
    <property type="entry name" value="INOSITOL MONOPHOSPHATASE"/>
    <property type="match status" value="1"/>
</dbReference>
<evidence type="ECO:0000256" key="3">
    <source>
        <dbReference type="ARBA" id="ARBA00005152"/>
    </source>
</evidence>
<dbReference type="FunFam" id="3.30.540.10:FF:000004">
    <property type="entry name" value="Inositol-1-monophosphatase"/>
    <property type="match status" value="3"/>
</dbReference>
<feature type="region of interest" description="Disordered" evidence="10">
    <location>
        <begin position="267"/>
        <end position="293"/>
    </location>
</feature>
<gene>
    <name evidence="11" type="ORF">Dbus_chr3Lg1357</name>
</gene>
<evidence type="ECO:0000256" key="1">
    <source>
        <dbReference type="ARBA" id="ARBA00001033"/>
    </source>
</evidence>
<dbReference type="EMBL" id="CP012525">
    <property type="protein sequence ID" value="ALC44191.1"/>
    <property type="molecule type" value="Genomic_DNA"/>
</dbReference>
<dbReference type="InterPro" id="IPR033942">
    <property type="entry name" value="IMPase"/>
</dbReference>
<sequence length="843" mass="93044">MEHAFKAAALQRSFSKAERGQACQLISDLIHKSGELMLKSLRDGLRFKTKSHPRDVVTTTDKAVEQLLISGISKVFPEHQFIAEEGTAGAAKSNVLSDAPTWIIDPIDGTMNFVHGFPHFCCSIALYVQKQCELAWIYNPMLRQSYVMQRGKGSYFNGQRVHVSGQEKLQHALVYVEWSVRRTEAGDVASTQAMHALLPKVQGIRSLGSTALNLAQLASGMCDAYFHCGPHIWDFAAGVPLVLEAGGVVLDPCGALRGFLLSCSRSSGKMTPPNKPGQKQTAKPGATSQGQCGDSTANMDDCFELGFSSVRLATAELMKALELQPKFISASTRRDMYTEWHGRIEEMIKKRISKVYPDHIIIVENKADYDKRSALKLTAAPTWILDPIDGTMNFAHGFPYTCVSLAFWQEKQPEFGIIWNPFLDQCYTARRGYGAFMNVKPLNVSKRDQLSEALIIHELGTDLTFADKKLKNIDQIARKAHGLRSLGSTVLNMCMVAQGFADAYYEFGCHAWDMAAGVLLVQEAGGVVVDPSLQPVDLMSRRMLCASSPKLAQELSALLVKCKSTMVNVDQCAEQICQLVDQAGKQLLEASKELRKFETKAHSRDLVTTTDGAIEKQLMQGLQLKFPQHVYIGEEGTAGAATGRKLSDAPTWIIDPIDGTINFVHGFPYSCISVGFWLNQQPELAICYNPLLQQRFTARRNAGAYLNGQRIRVSGQTQLQRALIMHELQAANFPRELIDRQICNAEQMMLKAHALRTTGSAAMNLCLVALGAADGYFEFFPHAWDVAAGVLLVREAGGVIIDPAGGDFDIMSRRLLATATPQLAHQMVQALANWQIYEQRDDV</sequence>
<dbReference type="STRING" id="30019.A0A0M4EAC5"/>
<proteinExistence type="inferred from homology"/>
<evidence type="ECO:0000256" key="6">
    <source>
        <dbReference type="ARBA" id="ARBA00022723"/>
    </source>
</evidence>